<feature type="transmembrane region" description="Helical" evidence="1">
    <location>
        <begin position="867"/>
        <end position="888"/>
    </location>
</feature>
<evidence type="ECO:0000259" key="2">
    <source>
        <dbReference type="Pfam" id="PF20013"/>
    </source>
</evidence>
<accession>A0ABS4DAJ4</accession>
<feature type="domain" description="GTPase-associated protein 1 middle" evidence="3">
    <location>
        <begin position="161"/>
        <end position="215"/>
    </location>
</feature>
<dbReference type="Pfam" id="PF20013">
    <property type="entry name" value="GAP1-N2"/>
    <property type="match status" value="1"/>
</dbReference>
<keyword evidence="1" id="KW-0472">Membrane</keyword>
<protein>
    <submittedName>
        <fullName evidence="4">Uncharacterized protein</fullName>
    </submittedName>
</protein>
<evidence type="ECO:0000313" key="4">
    <source>
        <dbReference type="EMBL" id="MBP1466478.1"/>
    </source>
</evidence>
<dbReference type="InterPro" id="IPR045401">
    <property type="entry name" value="GAP1-M"/>
</dbReference>
<reference evidence="4 5" key="1">
    <citation type="submission" date="2021-03" db="EMBL/GenBank/DDBJ databases">
        <authorList>
            <person name="Grouzdev D.S."/>
        </authorList>
    </citation>
    <scope>NUCLEOTIDE SEQUENCE [LARGE SCALE GENOMIC DNA]</scope>
    <source>
        <strain evidence="4 5">M50-1</strain>
    </source>
</reference>
<gene>
    <name evidence="4" type="ORF">EYB53_012255</name>
</gene>
<comment type="caution">
    <text evidence="4">The sequence shown here is derived from an EMBL/GenBank/DDBJ whole genome shotgun (WGS) entry which is preliminary data.</text>
</comment>
<evidence type="ECO:0000313" key="5">
    <source>
        <dbReference type="Proteomes" id="UP001193081"/>
    </source>
</evidence>
<proteinExistence type="predicted"/>
<organism evidence="4 5">
    <name type="scientific">Candidatus Chloroploca mongolica</name>
    <dbReference type="NCBI Taxonomy" id="2528176"/>
    <lineage>
        <taxon>Bacteria</taxon>
        <taxon>Bacillati</taxon>
        <taxon>Chloroflexota</taxon>
        <taxon>Chloroflexia</taxon>
        <taxon>Chloroflexales</taxon>
        <taxon>Chloroflexineae</taxon>
        <taxon>Oscillochloridaceae</taxon>
        <taxon>Candidatus Chloroploca</taxon>
    </lineage>
</organism>
<dbReference type="Proteomes" id="UP001193081">
    <property type="component" value="Unassembled WGS sequence"/>
</dbReference>
<dbReference type="EMBL" id="SIJK02000020">
    <property type="protein sequence ID" value="MBP1466478.1"/>
    <property type="molecule type" value="Genomic_DNA"/>
</dbReference>
<dbReference type="Pfam" id="PF20014">
    <property type="entry name" value="GAP1-M"/>
    <property type="match status" value="1"/>
</dbReference>
<dbReference type="RefSeq" id="WP_135478475.1">
    <property type="nucleotide sequence ID" value="NZ_SIJK02000020.1"/>
</dbReference>
<evidence type="ECO:0000259" key="3">
    <source>
        <dbReference type="Pfam" id="PF20014"/>
    </source>
</evidence>
<keyword evidence="1" id="KW-1133">Transmembrane helix</keyword>
<evidence type="ECO:0000256" key="1">
    <source>
        <dbReference type="SAM" id="Phobius"/>
    </source>
</evidence>
<keyword evidence="1" id="KW-0812">Transmembrane</keyword>
<name>A0ABS4DAJ4_9CHLR</name>
<sequence>MGQIDQLWYTASPVGLGTTGYQVRAASPGLSDLNAPRFRLIEALIRYETPLDTTPTTLDPDQAPITLAFLENSKECVVIHRVFVGLTWDRRPGNFFTHLLAGIPTDIHPLDIIQHWGSSFWNCDDTGLERSQTNLPTVSKEDLLRQVLYSKLSLELIKPEQLIYVIRAFLSPGTSQRLFIAAPPDHVARLIWALLRCLPRCMTRRLRFSTYEQDVTKSATLTSPTLVTNRPLIVGTCYGQAAEDHRLRSPLLPSALFTAQNSQARAYDCYTEQGSPLNDHQRIANFAHFATACLLSNDQQQQEKLERLIKIIDDRVDPEDSDENHLQVLLTVYRFLMTEGTQPLTRDDLTDLFSQTWPAIDVIGEQVVQTTFLNLALNDATWWEQYGKKGLEAICRHAESQPNKKLKADLKKLADACVRVFHEALQQHHTKHFDIAYAILRQCDQHRVQKELIAILETYASPNDSSRYPFELRIKLLSTWSSYKLSGDQEGLYQRWLILTWDQLVDFLKCNQLTSARKKQAIELKILGDESLSSQTFYKLSRSEEWRRLLPDVIQHIADGSNAKRLVDFYVDLPRIENNKQDNNDFFNHLLLCSKHFAPEDIDRLLKARKMNDTDVIKLIISNKSLQRDFDQRPYTTTLLQRSIADISLKNIDEKIPLLDIVSNVQTSIPLKATAQQAKAWLSIKAFRDKPNTHSQTLQALEEALRSMPSEITKELTQWLLTVLAPLPENSDELLEIMKVLGPSFDSIQRSPQHSFATSDSEWVLFFRLFEYVLEHHQRKPDLIALYAEVLFRQPFPSKLSSSATRTNKNQEKVLKLLVKSNRSVYKAIDKYSRQWDSPNKEHWHSFAEKHYSKSLFERIFKDKTNLLILILSIVLILLLSFVSIRLIEHLYPTSMHRIGQSSISTIIKMAQELFGNETIQPLSSTETVDNEMVSTGSQESLPSIYAADQLILPSTTPIISPASQNEAVSTKTTTKLPFYYAPNFDQQAGIFESETTLLLLARYSGSDNWLQIREPRSGEEFWVEASQLNISSRVIQSLPSR</sequence>
<feature type="domain" description="GTPase-associated protein 1 N-terminal" evidence="2">
    <location>
        <begin position="4"/>
        <end position="122"/>
    </location>
</feature>
<keyword evidence="5" id="KW-1185">Reference proteome</keyword>
<dbReference type="InterPro" id="IPR045402">
    <property type="entry name" value="GAP1-N2"/>
</dbReference>